<proteinExistence type="predicted"/>
<organism evidence="1 2">
    <name type="scientific">Carsonella ruddii</name>
    <dbReference type="NCBI Taxonomy" id="114186"/>
    <lineage>
        <taxon>Bacteria</taxon>
        <taxon>Pseudomonadati</taxon>
        <taxon>Pseudomonadota</taxon>
        <taxon>Gammaproteobacteria</taxon>
        <taxon>Oceanospirillales</taxon>
        <taxon>Halomonadaceae</taxon>
        <taxon>Zymobacter group</taxon>
        <taxon>Candidatus Carsonella</taxon>
    </lineage>
</organism>
<evidence type="ECO:0008006" key="3">
    <source>
        <dbReference type="Google" id="ProtNLM"/>
    </source>
</evidence>
<dbReference type="AlphaFoldDB" id="A0A2K8K8V7"/>
<sequence length="185" mass="23086">MIKLFFDYDNTIVNCDSDYLWGYLLYKLNIFNFKKKKINNFFYYLYEKIIINNFCYLKLFNFFFLKIKKIKIIFNYLKKIFYNYNFYEIIKKNIVSTSTNYYILYNKFKIYKNYLFCSNIKKINIKNNKILNSLKIKNEKKIFISDSINDIYFFFYNKNNIINNSDLKLYLFKNTKFINRNNIYK</sequence>
<dbReference type="InterPro" id="IPR036412">
    <property type="entry name" value="HAD-like_sf"/>
</dbReference>
<evidence type="ECO:0000313" key="1">
    <source>
        <dbReference type="EMBL" id="ATX33461.1"/>
    </source>
</evidence>
<reference evidence="1 2" key="1">
    <citation type="submission" date="2017-11" db="EMBL/GenBank/DDBJ databases">
        <title>The genome sequence of Candidatus Carsonella ruddii from the psyllid Bactericera trigonica.</title>
        <authorList>
            <person name="Katsir L."/>
            <person name="Zhepu R."/>
            <person name="Piasezky A."/>
            <person name="Jong J."/>
            <person name="Sela N."/>
            <person name="Freilich S."/>
            <person name="Bahar O."/>
        </authorList>
    </citation>
    <scope>NUCLEOTIDE SEQUENCE [LARGE SCALE GENOMIC DNA]</scope>
    <source>
        <strain evidence="1 2">BT</strain>
    </source>
</reference>
<gene>
    <name evidence="1" type="ORF">CUN91_00635</name>
</gene>
<accession>A0A2K8K8V7</accession>
<evidence type="ECO:0000313" key="2">
    <source>
        <dbReference type="Proteomes" id="UP000230531"/>
    </source>
</evidence>
<dbReference type="EMBL" id="CP024798">
    <property type="protein sequence ID" value="ATX33461.1"/>
    <property type="molecule type" value="Genomic_DNA"/>
</dbReference>
<protein>
    <recommendedName>
        <fullName evidence="3">Phosphoserine phosphatase</fullName>
    </recommendedName>
</protein>
<dbReference type="Proteomes" id="UP000230531">
    <property type="component" value="Chromosome"/>
</dbReference>
<dbReference type="RefSeq" id="WP_157801531.1">
    <property type="nucleotide sequence ID" value="NZ_CP024798.1"/>
</dbReference>
<name>A0A2K8K8V7_CARRU</name>
<dbReference type="SUPFAM" id="SSF56784">
    <property type="entry name" value="HAD-like"/>
    <property type="match status" value="1"/>
</dbReference>